<name>A0A8H6FXJ6_9LECA</name>
<dbReference type="RefSeq" id="XP_037165929.1">
    <property type="nucleotide sequence ID" value="XM_037307289.1"/>
</dbReference>
<feature type="region of interest" description="Disordered" evidence="1">
    <location>
        <begin position="384"/>
        <end position="425"/>
    </location>
</feature>
<comment type="caution">
    <text evidence="2">The sequence shown here is derived from an EMBL/GenBank/DDBJ whole genome shotgun (WGS) entry which is preliminary data.</text>
</comment>
<dbReference type="Proteomes" id="UP000578531">
    <property type="component" value="Unassembled WGS sequence"/>
</dbReference>
<keyword evidence="3" id="KW-1185">Reference proteome</keyword>
<protein>
    <submittedName>
        <fullName evidence="2">Uncharacterized protein</fullName>
    </submittedName>
</protein>
<evidence type="ECO:0000256" key="1">
    <source>
        <dbReference type="SAM" id="MobiDB-lite"/>
    </source>
</evidence>
<sequence>MPMTILPLLEEARKLLGFGAPTEESSSGRQCPNQTLANFCTSVLAYLENNPQPALPSKQQISRSLQGSSPRPDSVSAFGQTVADPNAKGNTIEPKLAPAETYGVLVLYVPSNFDVANQEGAINGIININKSSKFAPPEHVHAAIREQLLVGSKVLACEYYERKSQLRQCKTCQQYGHLEAQCISAPACGRCAERHFTAECRKREDPKNLTCAICLGPHRAWDNVRNIRQDELDSIRLARANRPEYHPKPSCNLGELSKHTDDVLSRDFAGTRRYSVEYLIEVDMRGGRKSHAKLRGRGGRGQGLPPDFRESPESIEQESVPFPGKPTGNSRGRIGKAPFGSDRYGVQAWAGCLKIKPEVQSDWGGDGSMQGQNFGWGQGGVITMHPNQSRKASGGPRRPFTSGSPNQPLRPGAVNWVRRQSTDIL</sequence>
<dbReference type="GeneID" id="59287035"/>
<accession>A0A8H6FXJ6</accession>
<dbReference type="AlphaFoldDB" id="A0A8H6FXJ6"/>
<gene>
    <name evidence="2" type="ORF">HO173_005371</name>
</gene>
<feature type="compositionally biased region" description="Polar residues" evidence="1">
    <location>
        <begin position="54"/>
        <end position="71"/>
    </location>
</feature>
<evidence type="ECO:0000313" key="3">
    <source>
        <dbReference type="Proteomes" id="UP000578531"/>
    </source>
</evidence>
<feature type="region of interest" description="Disordered" evidence="1">
    <location>
        <begin position="54"/>
        <end position="83"/>
    </location>
</feature>
<proteinExistence type="predicted"/>
<dbReference type="EMBL" id="JACCJC010000018">
    <property type="protein sequence ID" value="KAF6236590.1"/>
    <property type="molecule type" value="Genomic_DNA"/>
</dbReference>
<reference evidence="2 3" key="1">
    <citation type="journal article" date="2020" name="Genomics">
        <title>Complete, high-quality genomes from long-read metagenomic sequencing of two wolf lichen thalli reveals enigmatic genome architecture.</title>
        <authorList>
            <person name="McKenzie S.K."/>
            <person name="Walston R.F."/>
            <person name="Allen J.L."/>
        </authorList>
    </citation>
    <scope>NUCLEOTIDE SEQUENCE [LARGE SCALE GENOMIC DNA]</scope>
    <source>
        <strain evidence="2">WasteWater2</strain>
    </source>
</reference>
<evidence type="ECO:0000313" key="2">
    <source>
        <dbReference type="EMBL" id="KAF6236590.1"/>
    </source>
</evidence>
<organism evidence="2 3">
    <name type="scientific">Letharia columbiana</name>
    <dbReference type="NCBI Taxonomy" id="112416"/>
    <lineage>
        <taxon>Eukaryota</taxon>
        <taxon>Fungi</taxon>
        <taxon>Dikarya</taxon>
        <taxon>Ascomycota</taxon>
        <taxon>Pezizomycotina</taxon>
        <taxon>Lecanoromycetes</taxon>
        <taxon>OSLEUM clade</taxon>
        <taxon>Lecanoromycetidae</taxon>
        <taxon>Lecanorales</taxon>
        <taxon>Lecanorineae</taxon>
        <taxon>Parmeliaceae</taxon>
        <taxon>Letharia</taxon>
    </lineage>
</organism>
<feature type="region of interest" description="Disordered" evidence="1">
    <location>
        <begin position="290"/>
        <end position="338"/>
    </location>
</feature>
<dbReference type="OrthoDB" id="5429923at2759"/>